<dbReference type="NCBIfam" id="TIGR01662">
    <property type="entry name" value="HAD-SF-IIIA"/>
    <property type="match status" value="1"/>
</dbReference>
<proteinExistence type="inferred from homology"/>
<evidence type="ECO:0000256" key="4">
    <source>
        <dbReference type="ARBA" id="ARBA00022723"/>
    </source>
</evidence>
<dbReference type="InterPro" id="IPR023214">
    <property type="entry name" value="HAD_sf"/>
</dbReference>
<sequence length="176" mass="19281">MSEIKITKEELLARLSEIKMIVMDVDGTLTDGQITIDDNGIETKSFNVKDGMGIKMLREAGFKIAIISARYSKAVEIRAKELKVVGLFQNATNKIEALHELLAEHHISSSNVIYIGDDNNDILIARTAGISFAVNDASDALKQNVDIVLKSQGGRGAIREAAELILNLLEMRKQDG</sequence>
<dbReference type="SUPFAM" id="SSF56784">
    <property type="entry name" value="HAD-like"/>
    <property type="match status" value="1"/>
</dbReference>
<dbReference type="PANTHER" id="PTHR21485:SF3">
    <property type="entry name" value="N-ACYLNEURAMINATE CYTIDYLYLTRANSFERASE"/>
    <property type="match status" value="1"/>
</dbReference>
<evidence type="ECO:0000256" key="6">
    <source>
        <dbReference type="ARBA" id="ARBA00022842"/>
    </source>
</evidence>
<comment type="similarity">
    <text evidence="2">Belongs to the KdsC family.</text>
</comment>
<keyword evidence="4" id="KW-0479">Metal-binding</keyword>
<dbReference type="SFLD" id="SFLDS00003">
    <property type="entry name" value="Haloacid_Dehalogenase"/>
    <property type="match status" value="1"/>
</dbReference>
<dbReference type="NCBIfam" id="TIGR01670">
    <property type="entry name" value="KdsC-phosphatas"/>
    <property type="match status" value="1"/>
</dbReference>
<dbReference type="Proteomes" id="UP001575622">
    <property type="component" value="Unassembled WGS sequence"/>
</dbReference>
<dbReference type="InterPro" id="IPR050793">
    <property type="entry name" value="CMP-NeuNAc_synthase"/>
</dbReference>
<protein>
    <submittedName>
        <fullName evidence="7">KdsC family phosphatase</fullName>
    </submittedName>
</protein>
<evidence type="ECO:0000256" key="1">
    <source>
        <dbReference type="ARBA" id="ARBA00001946"/>
    </source>
</evidence>
<dbReference type="Pfam" id="PF08282">
    <property type="entry name" value="Hydrolase_3"/>
    <property type="match status" value="1"/>
</dbReference>
<evidence type="ECO:0000256" key="3">
    <source>
        <dbReference type="ARBA" id="ARBA00011881"/>
    </source>
</evidence>
<organism evidence="7 8">
    <name type="scientific">Paenibacillus oleatilyticus</name>
    <dbReference type="NCBI Taxonomy" id="2594886"/>
    <lineage>
        <taxon>Bacteria</taxon>
        <taxon>Bacillati</taxon>
        <taxon>Bacillota</taxon>
        <taxon>Bacilli</taxon>
        <taxon>Bacillales</taxon>
        <taxon>Paenibacillaceae</taxon>
        <taxon>Paenibacillus</taxon>
    </lineage>
</organism>
<gene>
    <name evidence="7" type="ORF">ACEU3E_23340</name>
</gene>
<dbReference type="InterPro" id="IPR006549">
    <property type="entry name" value="HAD-SF_hydro_IIIA"/>
</dbReference>
<accession>A0ABV4V4X1</accession>
<reference evidence="7 8" key="1">
    <citation type="submission" date="2024-09" db="EMBL/GenBank/DDBJ databases">
        <authorList>
            <person name="Makale K.P.P."/>
            <person name="Makhzoum A."/>
            <person name="Rantong G."/>
            <person name="Rahube T.O."/>
        </authorList>
    </citation>
    <scope>NUCLEOTIDE SEQUENCE [LARGE SCALE GENOMIC DNA]</scope>
    <source>
        <strain evidence="7 8">KM_D13</strain>
    </source>
</reference>
<dbReference type="InterPro" id="IPR036412">
    <property type="entry name" value="HAD-like_sf"/>
</dbReference>
<dbReference type="RefSeq" id="WP_373955285.1">
    <property type="nucleotide sequence ID" value="NZ_JBHDLN010000013.1"/>
</dbReference>
<keyword evidence="8" id="KW-1185">Reference proteome</keyword>
<dbReference type="PIRSF" id="PIRSF006118">
    <property type="entry name" value="KDO8-P_Ptase"/>
    <property type="match status" value="1"/>
</dbReference>
<evidence type="ECO:0000256" key="5">
    <source>
        <dbReference type="ARBA" id="ARBA00022801"/>
    </source>
</evidence>
<dbReference type="PANTHER" id="PTHR21485">
    <property type="entry name" value="HAD SUPERFAMILY MEMBERS CMAS AND KDSC"/>
    <property type="match status" value="1"/>
</dbReference>
<comment type="caution">
    <text evidence="7">The sequence shown here is derived from an EMBL/GenBank/DDBJ whole genome shotgun (WGS) entry which is preliminary data.</text>
</comment>
<dbReference type="Gene3D" id="3.40.50.1000">
    <property type="entry name" value="HAD superfamily/HAD-like"/>
    <property type="match status" value="1"/>
</dbReference>
<keyword evidence="5" id="KW-0378">Hydrolase</keyword>
<comment type="subunit">
    <text evidence="3">Homotetramer.</text>
</comment>
<evidence type="ECO:0000256" key="2">
    <source>
        <dbReference type="ARBA" id="ARBA00005893"/>
    </source>
</evidence>
<dbReference type="SFLD" id="SFLDG01138">
    <property type="entry name" value="C1.6.2:_Deoxy-d-mannose-octulo"/>
    <property type="match status" value="1"/>
</dbReference>
<dbReference type="EMBL" id="JBHDLN010000013">
    <property type="protein sequence ID" value="MFB0845130.1"/>
    <property type="molecule type" value="Genomic_DNA"/>
</dbReference>
<keyword evidence="6" id="KW-0460">Magnesium</keyword>
<evidence type="ECO:0000313" key="7">
    <source>
        <dbReference type="EMBL" id="MFB0845130.1"/>
    </source>
</evidence>
<name>A0ABV4V4X1_9BACL</name>
<comment type="cofactor">
    <cofactor evidence="1">
        <name>Mg(2+)</name>
        <dbReference type="ChEBI" id="CHEBI:18420"/>
    </cofactor>
</comment>
<evidence type="ECO:0000313" key="8">
    <source>
        <dbReference type="Proteomes" id="UP001575622"/>
    </source>
</evidence>
<dbReference type="SFLD" id="SFLDG01136">
    <property type="entry name" value="C1.6:_Phosphoserine_Phosphatas"/>
    <property type="match status" value="1"/>
</dbReference>
<dbReference type="InterPro" id="IPR010023">
    <property type="entry name" value="KdsC_fam"/>
</dbReference>